<dbReference type="SUPFAM" id="SSF51197">
    <property type="entry name" value="Clavaminate synthase-like"/>
    <property type="match status" value="1"/>
</dbReference>
<dbReference type="EMBL" id="LGRX02032778">
    <property type="protein sequence ID" value="KAK3243537.1"/>
    <property type="molecule type" value="Genomic_DNA"/>
</dbReference>
<accession>A0AAE0BXF5</accession>
<feature type="non-terminal residue" evidence="2">
    <location>
        <position position="1"/>
    </location>
</feature>
<gene>
    <name evidence="2" type="ORF">CYMTET_46818</name>
</gene>
<evidence type="ECO:0000256" key="1">
    <source>
        <dbReference type="SAM" id="MobiDB-lite"/>
    </source>
</evidence>
<organism evidence="2 3">
    <name type="scientific">Cymbomonas tetramitiformis</name>
    <dbReference type="NCBI Taxonomy" id="36881"/>
    <lineage>
        <taxon>Eukaryota</taxon>
        <taxon>Viridiplantae</taxon>
        <taxon>Chlorophyta</taxon>
        <taxon>Pyramimonadophyceae</taxon>
        <taxon>Pyramimonadales</taxon>
        <taxon>Pyramimonadaceae</taxon>
        <taxon>Cymbomonas</taxon>
    </lineage>
</organism>
<evidence type="ECO:0008006" key="4">
    <source>
        <dbReference type="Google" id="ProtNLM"/>
    </source>
</evidence>
<evidence type="ECO:0000313" key="2">
    <source>
        <dbReference type="EMBL" id="KAK3243537.1"/>
    </source>
</evidence>
<dbReference type="AlphaFoldDB" id="A0AAE0BXF5"/>
<dbReference type="Proteomes" id="UP001190700">
    <property type="component" value="Unassembled WGS sequence"/>
</dbReference>
<proteinExistence type="predicted"/>
<reference evidence="2 3" key="1">
    <citation type="journal article" date="2015" name="Genome Biol. Evol.">
        <title>Comparative Genomics of a Bacterivorous Green Alga Reveals Evolutionary Causalities and Consequences of Phago-Mixotrophic Mode of Nutrition.</title>
        <authorList>
            <person name="Burns J.A."/>
            <person name="Paasch A."/>
            <person name="Narechania A."/>
            <person name="Kim E."/>
        </authorList>
    </citation>
    <scope>NUCLEOTIDE SEQUENCE [LARGE SCALE GENOMIC DNA]</scope>
    <source>
        <strain evidence="2 3">PLY_AMNH</strain>
    </source>
</reference>
<sequence>SHSVACSQLSFGVSQPAHCVIVQKRRDGLEAQNSTGQSLEQSRLCILPVGTGHFGQPAELPPEEPLWPVREDQLPEVVHTAEEFLEVLLFEQHLERVVVLPNGVELLGQADSIPKALSGAVRKSALVSNVLSALDSDAKARLKGRLWHYGRRNSEQEMTRSKSGNHAGCASGSEGCLADLEVVLREQCAEGAVPEGAPLYLSEIKWRHQVYHPSSPEELVSTATEVDIYDFTSLARSTPLWERSTGGLFLGERGAGSGLHVDQCLWSNVGRNWCGHKLFALWPWAERHRILDEAGQGAVFQLPLTEEHRGFLGRAKTIALVRPGDVWVFSGGQPHTALCVGDGLNISGYESLVPLHQDAMRLLMRSNTKAGHWKNCMMDDGDLDELYEDVVDRMQDARRNLQGGAVKDVLEPRAARVVNRLEECVKVMQEHGNPYCRRLWEQEERGERYRTREDDSFSDGERDAEVSGPEDVRPCAEQALRSTYFTVDNSLFQSETLGLGYRRSPRLKNHDGENFVAWGTTIEGIMLGNGWVQCGKRYLPMTLKGEVVLLHHT</sequence>
<comment type="caution">
    <text evidence="2">The sequence shown here is derived from an EMBL/GenBank/DDBJ whole genome shotgun (WGS) entry which is preliminary data.</text>
</comment>
<feature type="region of interest" description="Disordered" evidence="1">
    <location>
        <begin position="448"/>
        <end position="471"/>
    </location>
</feature>
<evidence type="ECO:0000313" key="3">
    <source>
        <dbReference type="Proteomes" id="UP001190700"/>
    </source>
</evidence>
<name>A0AAE0BXF5_9CHLO</name>
<keyword evidence="3" id="KW-1185">Reference proteome</keyword>
<protein>
    <recommendedName>
        <fullName evidence="4">JmjC domain-containing protein</fullName>
    </recommendedName>
</protein>